<proteinExistence type="predicted"/>
<dbReference type="AlphaFoldDB" id="A5EXC3"/>
<dbReference type="EMBL" id="CP000513">
    <property type="protein sequence ID" value="ABQ13389.1"/>
    <property type="molecule type" value="Genomic_DNA"/>
</dbReference>
<keyword evidence="4" id="KW-1185">Reference proteome</keyword>
<dbReference type="InterPro" id="IPR036873">
    <property type="entry name" value="Rhodanese-like_dom_sf"/>
</dbReference>
<dbReference type="SUPFAM" id="SSF52821">
    <property type="entry name" value="Rhodanese/Cell cycle control phosphatase"/>
    <property type="match status" value="1"/>
</dbReference>
<evidence type="ECO:0000313" key="4">
    <source>
        <dbReference type="Proteomes" id="UP000000248"/>
    </source>
</evidence>
<dbReference type="KEGG" id="dno:DNO_1227"/>
<dbReference type="eggNOG" id="COG0607">
    <property type="taxonomic scope" value="Bacteria"/>
</dbReference>
<accession>A5EXC3</accession>
<sequence length="137" mass="15564">MTLTQFIQANWFLVFLLTIVIIAIIICEILQRKKSGKAVSNLLATQLINDGAILIDTRTVEEFKRGHIANAKNVPMDKFQEYLQNNPINQQDIFVLYCATGLSARKQAQLLIEQGAQHVYFLDAGMMGWREENLPIV</sequence>
<gene>
    <name evidence="3" type="ordered locus">DNO_1227</name>
</gene>
<dbReference type="PANTHER" id="PTHR44086:SF13">
    <property type="entry name" value="THIOSULFATE SULFURTRANSFERASE PSPE"/>
    <property type="match status" value="1"/>
</dbReference>
<evidence type="ECO:0000313" key="3">
    <source>
        <dbReference type="EMBL" id="ABQ13389.1"/>
    </source>
</evidence>
<keyword evidence="1" id="KW-1133">Transmembrane helix</keyword>
<dbReference type="PROSITE" id="PS50206">
    <property type="entry name" value="RHODANESE_3"/>
    <property type="match status" value="1"/>
</dbReference>
<reference evidence="3 4" key="1">
    <citation type="journal article" date="2007" name="Nat. Biotechnol.">
        <title>Genome sequence and identification of candidate vaccine antigens from the animal pathogen Dichelobacter nodosus.</title>
        <authorList>
            <person name="Myers G.S."/>
            <person name="Parker D."/>
            <person name="Al-Hasani K."/>
            <person name="Kennan R.M."/>
            <person name="Seemann T."/>
            <person name="Ren Q."/>
            <person name="Badger J.H."/>
            <person name="Selengut J.D."/>
            <person name="Deboy R.T."/>
            <person name="Tettelin H."/>
            <person name="Boyce J.D."/>
            <person name="McCarl V.P."/>
            <person name="Han X."/>
            <person name="Nelson W.C."/>
            <person name="Madupu R."/>
            <person name="Mohamoud Y."/>
            <person name="Holley T."/>
            <person name="Fedorova N."/>
            <person name="Khouri H."/>
            <person name="Bottomley S.P."/>
            <person name="Whittington R.J."/>
            <person name="Adler B."/>
            <person name="Songer J.G."/>
            <person name="Rood J.I."/>
            <person name="Paulsen I.T."/>
        </authorList>
    </citation>
    <scope>NUCLEOTIDE SEQUENCE [LARGE SCALE GENOMIC DNA]</scope>
    <source>
        <strain evidence="3 4">VCS1703A</strain>
    </source>
</reference>
<dbReference type="Proteomes" id="UP000000248">
    <property type="component" value="Chromosome"/>
</dbReference>
<dbReference type="PANTHER" id="PTHR44086">
    <property type="entry name" value="THIOSULFATE SULFURTRANSFERASE RDL2, MITOCHONDRIAL-RELATED"/>
    <property type="match status" value="1"/>
</dbReference>
<feature type="transmembrane region" description="Helical" evidence="1">
    <location>
        <begin position="12"/>
        <end position="30"/>
    </location>
</feature>
<keyword evidence="1" id="KW-0812">Transmembrane</keyword>
<organism evidence="3 4">
    <name type="scientific">Dichelobacter nodosus (strain VCS1703A)</name>
    <dbReference type="NCBI Taxonomy" id="246195"/>
    <lineage>
        <taxon>Bacteria</taxon>
        <taxon>Pseudomonadati</taxon>
        <taxon>Pseudomonadota</taxon>
        <taxon>Gammaproteobacteria</taxon>
        <taxon>Cardiobacteriales</taxon>
        <taxon>Cardiobacteriaceae</taxon>
        <taxon>Dichelobacter</taxon>
    </lineage>
</organism>
<keyword evidence="1" id="KW-0472">Membrane</keyword>
<dbReference type="STRING" id="246195.DNO_1227"/>
<evidence type="ECO:0000259" key="2">
    <source>
        <dbReference type="PROSITE" id="PS50206"/>
    </source>
</evidence>
<evidence type="ECO:0000256" key="1">
    <source>
        <dbReference type="SAM" id="Phobius"/>
    </source>
</evidence>
<dbReference type="HOGENOM" id="CLU_089574_1_5_6"/>
<protein>
    <submittedName>
        <fullName evidence="3">Rhodanese-like domain protein</fullName>
    </submittedName>
</protein>
<dbReference type="InterPro" id="IPR001763">
    <property type="entry name" value="Rhodanese-like_dom"/>
</dbReference>
<dbReference type="CDD" id="cd00158">
    <property type="entry name" value="RHOD"/>
    <property type="match status" value="1"/>
</dbReference>
<dbReference type="SMART" id="SM00450">
    <property type="entry name" value="RHOD"/>
    <property type="match status" value="1"/>
</dbReference>
<feature type="domain" description="Rhodanese" evidence="2">
    <location>
        <begin position="48"/>
        <end position="137"/>
    </location>
</feature>
<name>A5EXC3_DICNV</name>
<dbReference type="Pfam" id="PF00581">
    <property type="entry name" value="Rhodanese"/>
    <property type="match status" value="1"/>
</dbReference>
<dbReference type="Gene3D" id="3.40.250.10">
    <property type="entry name" value="Rhodanese-like domain"/>
    <property type="match status" value="1"/>
</dbReference>
<dbReference type="GO" id="GO:0004792">
    <property type="term" value="F:thiosulfate-cyanide sulfurtransferase activity"/>
    <property type="evidence" value="ECO:0007669"/>
    <property type="project" value="TreeGrafter"/>
</dbReference>